<evidence type="ECO:0000313" key="6">
    <source>
        <dbReference type="Proteomes" id="UP000323075"/>
    </source>
</evidence>
<dbReference type="AlphaFoldDB" id="A0A4D6GQV8"/>
<reference evidence="3 5" key="1">
    <citation type="journal article" date="2019" name="Microbiol. Resour. Announc.">
        <title>The Genome Sequence of the Halobacterium salinarum Type Strain Is Closely Related to That of Laboratory Strains NRC-1 and R1.</title>
        <authorList>
            <person name="Pfeiffer F."/>
            <person name="Marchfelder A."/>
            <person name="Habermann B."/>
            <person name="Dyall-Smith M.L."/>
        </authorList>
    </citation>
    <scope>NUCLEOTIDE SEQUENCE [LARGE SCALE GENOMIC DNA]</scope>
    <source>
        <strain evidence="3">91-R6</strain>
        <strain evidence="5">ATCC 33171 / DSM 3754 / JCM 8978 / NBRC 102687 / NCIMB 764 / 91-R6</strain>
    </source>
</reference>
<dbReference type="EMBL" id="VRYN01000002">
    <property type="protein sequence ID" value="TYO76866.1"/>
    <property type="molecule type" value="Genomic_DNA"/>
</dbReference>
<dbReference type="EMBL" id="CP038631">
    <property type="protein sequence ID" value="QCC44089.1"/>
    <property type="molecule type" value="Genomic_DNA"/>
</dbReference>
<evidence type="ECO:0000313" key="3">
    <source>
        <dbReference type="EMBL" id="QCC44089.1"/>
    </source>
</evidence>
<dbReference type="Proteomes" id="UP000323075">
    <property type="component" value="Unassembled WGS sequence"/>
</dbReference>
<evidence type="ECO:0000313" key="5">
    <source>
        <dbReference type="Proteomes" id="UP000296216"/>
    </source>
</evidence>
<dbReference type="RefSeq" id="WP_012289117.1">
    <property type="nucleotide sequence ID" value="NZ_VRYN01000002.1"/>
</dbReference>
<dbReference type="GeneID" id="68693166"/>
<sequence>MSKVTFRADDDLVAAVEDLDASKSEVMRNALRAYLTTHAAADDVPVESVNTPVRGAATDAQKDVNVTIRVSSPSAVEEVRTTPASGGRADAEEPGDDGETDAEHADTSATGDESVCSQCGAELSADHVYCPNCGGKATHRVFCECGDEIRADWAFCPRCGRRTVSGDALDSA</sequence>
<dbReference type="InterPro" id="IPR025874">
    <property type="entry name" value="DZR"/>
</dbReference>
<reference evidence="3" key="3">
    <citation type="journal article" name="MicrobiologyOpen">
        <title>Whole-genome comparison between the type strain of Halobacterium salinarum (DSM 3754(T)) and the laboratory strains R1 and NRC-1.</title>
        <authorList>
            <person name="Pfeiffer F."/>
            <person name="Losensky G."/>
            <person name="Marchfelder A."/>
            <person name="Habermann B."/>
            <person name="Dyall-Smith M."/>
        </authorList>
    </citation>
    <scope>NUCLEOTIDE SEQUENCE</scope>
    <source>
        <strain evidence="3">91-R6</strain>
    </source>
</reference>
<reference evidence="4 6" key="2">
    <citation type="submission" date="2019-07" db="EMBL/GenBank/DDBJ databases">
        <title>Genomic Encyclopedia of Archaeal and Bacterial Type Strains, Phase II (KMG-II): from individual species to whole genera.</title>
        <authorList>
            <person name="Goeker M."/>
        </authorList>
    </citation>
    <scope>NUCLEOTIDE SEQUENCE [LARGE SCALE GENOMIC DNA]</scope>
    <source>
        <strain evidence="4 6">DSM 3754</strain>
    </source>
</reference>
<proteinExistence type="predicted"/>
<evidence type="ECO:0000256" key="1">
    <source>
        <dbReference type="SAM" id="MobiDB-lite"/>
    </source>
</evidence>
<evidence type="ECO:0000259" key="2">
    <source>
        <dbReference type="Pfam" id="PF12773"/>
    </source>
</evidence>
<dbReference type="Proteomes" id="UP000296216">
    <property type="component" value="Chromosome"/>
</dbReference>
<name>A0A4D6GQV8_HALS9</name>
<feature type="domain" description="DZANK-type" evidence="2">
    <location>
        <begin position="116"/>
        <end position="160"/>
    </location>
</feature>
<dbReference type="Pfam" id="PF12773">
    <property type="entry name" value="DZR"/>
    <property type="match status" value="1"/>
</dbReference>
<protein>
    <submittedName>
        <fullName evidence="3">DZR domain protein</fullName>
    </submittedName>
    <submittedName>
        <fullName evidence="4">Double zinc ribbon</fullName>
    </submittedName>
</protein>
<gene>
    <name evidence="4" type="ORF">APQ99_01509</name>
    <name evidence="3" type="ORF">HBSAL_01785</name>
</gene>
<feature type="region of interest" description="Disordered" evidence="1">
    <location>
        <begin position="72"/>
        <end position="113"/>
    </location>
</feature>
<organism evidence="3 5">
    <name type="scientific">Halobacterium salinarum (strain ATCC 33171 / DSM 3754 / JCM 8978 / NBRC 102687 / NCIMB 764 / 91-R6)</name>
    <dbReference type="NCBI Taxonomy" id="2597657"/>
    <lineage>
        <taxon>Archaea</taxon>
        <taxon>Methanobacteriati</taxon>
        <taxon>Methanobacteriota</taxon>
        <taxon>Stenosarchaea group</taxon>
        <taxon>Halobacteria</taxon>
        <taxon>Halobacteriales</taxon>
        <taxon>Halobacteriaceae</taxon>
        <taxon>Halobacterium</taxon>
    </lineage>
</organism>
<accession>A0A4D6GQV8</accession>
<evidence type="ECO:0000313" key="4">
    <source>
        <dbReference type="EMBL" id="TYO76866.1"/>
    </source>
</evidence>